<organism evidence="2 3">
    <name type="scientific">Rubrivivax gelatinosus (strain NBRC 100245 / IL144)</name>
    <dbReference type="NCBI Taxonomy" id="983917"/>
    <lineage>
        <taxon>Bacteria</taxon>
        <taxon>Pseudomonadati</taxon>
        <taxon>Pseudomonadota</taxon>
        <taxon>Betaproteobacteria</taxon>
        <taxon>Burkholderiales</taxon>
        <taxon>Sphaerotilaceae</taxon>
        <taxon>Rubrivivax</taxon>
    </lineage>
</organism>
<evidence type="ECO:0000259" key="1">
    <source>
        <dbReference type="Pfam" id="PF12728"/>
    </source>
</evidence>
<dbReference type="Pfam" id="PF12728">
    <property type="entry name" value="HTH_17"/>
    <property type="match status" value="1"/>
</dbReference>
<gene>
    <name evidence="2" type="ordered locus">RGE_07140</name>
</gene>
<dbReference type="EMBL" id="AP012320">
    <property type="protein sequence ID" value="BAL94057.1"/>
    <property type="molecule type" value="Genomic_DNA"/>
</dbReference>
<dbReference type="HOGENOM" id="CLU_106726_1_0_4"/>
<dbReference type="Proteomes" id="UP000007883">
    <property type="component" value="Chromosome"/>
</dbReference>
<dbReference type="InterPro" id="IPR010093">
    <property type="entry name" value="SinI_DNA-bd"/>
</dbReference>
<proteinExistence type="predicted"/>
<dbReference type="KEGG" id="rge:RGE_07140"/>
<protein>
    <recommendedName>
        <fullName evidence="1">Helix-turn-helix domain-containing protein</fullName>
    </recommendedName>
</protein>
<accession>I0HM20</accession>
<dbReference type="AlphaFoldDB" id="I0HM20"/>
<feature type="domain" description="Helix-turn-helix" evidence="1">
    <location>
        <begin position="87"/>
        <end position="134"/>
    </location>
</feature>
<dbReference type="eggNOG" id="COG3311">
    <property type="taxonomic scope" value="Bacteria"/>
</dbReference>
<name>I0HM20_RUBGI</name>
<dbReference type="RefSeq" id="WP_014426933.1">
    <property type="nucleotide sequence ID" value="NC_017075.1"/>
</dbReference>
<keyword evidence="3" id="KW-1185">Reference proteome</keyword>
<dbReference type="NCBIfam" id="TIGR01764">
    <property type="entry name" value="excise"/>
    <property type="match status" value="1"/>
</dbReference>
<dbReference type="STRING" id="983917.RGE_07140"/>
<reference evidence="2 3" key="1">
    <citation type="journal article" date="2012" name="J. Bacteriol.">
        <title>Complete genome sequence of phototrophic betaproteobacterium Rubrivivax gelatinosus IL144.</title>
        <authorList>
            <person name="Nagashima S."/>
            <person name="Kamimura A."/>
            <person name="Shimizu T."/>
            <person name="Nakamura-isaki S."/>
            <person name="Aono E."/>
            <person name="Sakamoto K."/>
            <person name="Ichikawa N."/>
            <person name="Nakazawa H."/>
            <person name="Sekine M."/>
            <person name="Yamazaki S."/>
            <person name="Fujita N."/>
            <person name="Shimada K."/>
            <person name="Hanada S."/>
            <person name="Nagashima K.V.P."/>
        </authorList>
    </citation>
    <scope>NUCLEOTIDE SEQUENCE [LARGE SCALE GENOMIC DNA]</scope>
    <source>
        <strain evidence="3">NBRC 100245 / IL144</strain>
    </source>
</reference>
<dbReference type="PATRIC" id="fig|983917.3.peg.694"/>
<dbReference type="GO" id="GO:0003677">
    <property type="term" value="F:DNA binding"/>
    <property type="evidence" value="ECO:0007669"/>
    <property type="project" value="InterPro"/>
</dbReference>
<evidence type="ECO:0000313" key="2">
    <source>
        <dbReference type="EMBL" id="BAL94057.1"/>
    </source>
</evidence>
<sequence length="157" mass="17338">MSNATLDKERLLHRPLTPAEAELARAAQRCLMATLDHSRAAAITVESDDGVTPAISVPPAALRLIADLLGALSEGKPVALMPARQELTTVEAANLLNVSRPFLIKEIEAGRLPHRMVGTHRRIAFEDLQRYREKTMAQRHQALQAMADDLREQGLNY</sequence>
<evidence type="ECO:0000313" key="3">
    <source>
        <dbReference type="Proteomes" id="UP000007883"/>
    </source>
</evidence>
<dbReference type="InterPro" id="IPR041657">
    <property type="entry name" value="HTH_17"/>
</dbReference>